<accession>A0ABP9S058</accession>
<gene>
    <name evidence="2" type="ORF">GCM10025772_09990</name>
</gene>
<keyword evidence="3" id="KW-1185">Reference proteome</keyword>
<proteinExistence type="predicted"/>
<dbReference type="Gene3D" id="1.10.10.60">
    <property type="entry name" value="Homeodomain-like"/>
    <property type="match status" value="1"/>
</dbReference>
<evidence type="ECO:0000256" key="1">
    <source>
        <dbReference type="SAM" id="MobiDB-lite"/>
    </source>
</evidence>
<dbReference type="InterPro" id="IPR010921">
    <property type="entry name" value="Trp_repressor/repl_initiator"/>
</dbReference>
<feature type="region of interest" description="Disordered" evidence="1">
    <location>
        <begin position="58"/>
        <end position="79"/>
    </location>
</feature>
<sequence>MPAYKTGKRTQQYSVEFKVKAVTWSHLPHRSVKEVAESLDIHPFMLSRWRKEHREGKWGMIKANKKPSRKVNPEGEIAS</sequence>
<dbReference type="Proteomes" id="UP001501600">
    <property type="component" value="Unassembled WGS sequence"/>
</dbReference>
<reference evidence="3" key="1">
    <citation type="journal article" date="2019" name="Int. J. Syst. Evol. Microbiol.">
        <title>The Global Catalogue of Microorganisms (GCM) 10K type strain sequencing project: providing services to taxonomists for standard genome sequencing and annotation.</title>
        <authorList>
            <consortium name="The Broad Institute Genomics Platform"/>
            <consortium name="The Broad Institute Genome Sequencing Center for Infectious Disease"/>
            <person name="Wu L."/>
            <person name="Ma J."/>
        </authorList>
    </citation>
    <scope>NUCLEOTIDE SEQUENCE [LARGE SCALE GENOMIC DNA]</scope>
    <source>
        <strain evidence="3">JCM 18720</strain>
    </source>
</reference>
<comment type="caution">
    <text evidence="2">The sequence shown here is derived from an EMBL/GenBank/DDBJ whole genome shotgun (WGS) entry which is preliminary data.</text>
</comment>
<evidence type="ECO:0008006" key="4">
    <source>
        <dbReference type="Google" id="ProtNLM"/>
    </source>
</evidence>
<evidence type="ECO:0000313" key="3">
    <source>
        <dbReference type="Proteomes" id="UP001501600"/>
    </source>
</evidence>
<evidence type="ECO:0000313" key="2">
    <source>
        <dbReference type="EMBL" id="GAA5188899.1"/>
    </source>
</evidence>
<organism evidence="2 3">
    <name type="scientific">Ferrimonas gelatinilytica</name>
    <dbReference type="NCBI Taxonomy" id="1255257"/>
    <lineage>
        <taxon>Bacteria</taxon>
        <taxon>Pseudomonadati</taxon>
        <taxon>Pseudomonadota</taxon>
        <taxon>Gammaproteobacteria</taxon>
        <taxon>Alteromonadales</taxon>
        <taxon>Ferrimonadaceae</taxon>
        <taxon>Ferrimonas</taxon>
    </lineage>
</organism>
<dbReference type="InterPro" id="IPR002514">
    <property type="entry name" value="Transposase_8"/>
</dbReference>
<protein>
    <recommendedName>
        <fullName evidence="4">Transposase</fullName>
    </recommendedName>
</protein>
<dbReference type="EMBL" id="BAABLF010000006">
    <property type="protein sequence ID" value="GAA5188899.1"/>
    <property type="molecule type" value="Genomic_DNA"/>
</dbReference>
<name>A0ABP9S058_9GAMM</name>
<dbReference type="SUPFAM" id="SSF48295">
    <property type="entry name" value="TrpR-like"/>
    <property type="match status" value="1"/>
</dbReference>
<dbReference type="Pfam" id="PF01527">
    <property type="entry name" value="HTH_Tnp_1"/>
    <property type="match status" value="1"/>
</dbReference>